<organism evidence="1">
    <name type="scientific">human gut metagenome</name>
    <dbReference type="NCBI Taxonomy" id="408170"/>
    <lineage>
        <taxon>unclassified sequences</taxon>
        <taxon>metagenomes</taxon>
        <taxon>organismal metagenomes</taxon>
    </lineage>
</organism>
<proteinExistence type="predicted"/>
<keyword evidence="1" id="KW-0436">Ligase</keyword>
<feature type="non-terminal residue" evidence="1">
    <location>
        <position position="1"/>
    </location>
</feature>
<protein>
    <submittedName>
        <fullName evidence="1">Glutamate-cysteine ligase/gamma-glutamylcysteine synthetase</fullName>
    </submittedName>
</protein>
<dbReference type="SUPFAM" id="SSF56059">
    <property type="entry name" value="Glutathione synthetase ATP-binding domain-like"/>
    <property type="match status" value="1"/>
</dbReference>
<feature type="non-terminal residue" evidence="1">
    <location>
        <position position="70"/>
    </location>
</feature>
<accession>W1WVP5</accession>
<dbReference type="GO" id="GO:0016874">
    <property type="term" value="F:ligase activity"/>
    <property type="evidence" value="ECO:0007669"/>
    <property type="project" value="UniProtKB-KW"/>
</dbReference>
<name>W1WVP5_9ZZZZ</name>
<reference evidence="1" key="1">
    <citation type="submission" date="2013-12" db="EMBL/GenBank/DDBJ databases">
        <title>A Varibaculum cambriense genome reconstructed from a premature infant gut community with otherwise low bacterial novelty that shifts toward anaerobic metabolism during the third week of life.</title>
        <authorList>
            <person name="Brown C.T."/>
            <person name="Sharon I."/>
            <person name="Thomas B.C."/>
            <person name="Castelle C.J."/>
            <person name="Morowitz M.J."/>
            <person name="Banfield J.F."/>
        </authorList>
    </citation>
    <scope>NUCLEOTIDE SEQUENCE</scope>
</reference>
<comment type="caution">
    <text evidence="1">The sequence shown here is derived from an EMBL/GenBank/DDBJ whole genome shotgun (WGS) entry which is preliminary data.</text>
</comment>
<gene>
    <name evidence="1" type="ORF">Q604_UNBC18274G0001</name>
</gene>
<sequence length="70" mass="7838">EDSHVLVEEFVAGTEYRFFILDGKCEAVVLRVAANVVGDGSSSIRELVEKKNQDPLRGRDHRSPLEIINL</sequence>
<evidence type="ECO:0000313" key="1">
    <source>
        <dbReference type="EMBL" id="ETJ22198.1"/>
    </source>
</evidence>
<dbReference type="AlphaFoldDB" id="W1WVP5"/>
<dbReference type="EMBL" id="AZMM01018274">
    <property type="protein sequence ID" value="ETJ22198.1"/>
    <property type="molecule type" value="Genomic_DNA"/>
</dbReference>